<evidence type="ECO:0000313" key="6">
    <source>
        <dbReference type="Proteomes" id="UP000637002"/>
    </source>
</evidence>
<dbReference type="InterPro" id="IPR008258">
    <property type="entry name" value="Transglycosylase_SLT_dom_1"/>
</dbReference>
<dbReference type="InterPro" id="IPR023346">
    <property type="entry name" value="Lysozyme-like_dom_sf"/>
</dbReference>
<sequence>MRLACVIVAGFVAGAAVAEPVAEPSAARLPASIAPLDVPLPVPPLPAADGPSVPAPPADGIAGRISASHDAGRPPLRDADLSAKLREATMAQTKTPDRVSPAVGAGPSATAGARAGPASGEGGSAKPDAEAREGAAPKPAVVRPVTSADRAGLRIKVRTQALKLGLPPQIADAVAEVESGYNSSAIGGAGEVGLMQVLPSTARMMGFSGTEADLAQPENSVRYGVTYLARAWQLASRDICTTVMKYRAGHGETRFSVRSVDYCRRVRAVLTSQGYPVTGELPEATFGEPAAAGAQVFPGPRGKARSVVQARTKGGRSVAAGRRRSRIDWAAADQRMRAITSKVSAATLLIAR</sequence>
<evidence type="ECO:0000313" key="5">
    <source>
        <dbReference type="EMBL" id="GGC46351.1"/>
    </source>
</evidence>
<accession>A0A916TWJ9</accession>
<evidence type="ECO:0000256" key="2">
    <source>
        <dbReference type="SAM" id="MobiDB-lite"/>
    </source>
</evidence>
<keyword evidence="6" id="KW-1185">Reference proteome</keyword>
<feature type="signal peptide" evidence="3">
    <location>
        <begin position="1"/>
        <end position="18"/>
    </location>
</feature>
<dbReference type="SUPFAM" id="SSF53955">
    <property type="entry name" value="Lysozyme-like"/>
    <property type="match status" value="1"/>
</dbReference>
<dbReference type="EMBL" id="BMGG01000001">
    <property type="protein sequence ID" value="GGC46351.1"/>
    <property type="molecule type" value="Genomic_DNA"/>
</dbReference>
<organism evidence="5 6">
    <name type="scientific">Chelatococcus reniformis</name>
    <dbReference type="NCBI Taxonomy" id="1494448"/>
    <lineage>
        <taxon>Bacteria</taxon>
        <taxon>Pseudomonadati</taxon>
        <taxon>Pseudomonadota</taxon>
        <taxon>Alphaproteobacteria</taxon>
        <taxon>Hyphomicrobiales</taxon>
        <taxon>Chelatococcaceae</taxon>
        <taxon>Chelatococcus</taxon>
    </lineage>
</organism>
<feature type="domain" description="Transglycosylase SLT" evidence="4">
    <location>
        <begin position="160"/>
        <end position="259"/>
    </location>
</feature>
<feature type="region of interest" description="Disordered" evidence="2">
    <location>
        <begin position="45"/>
        <end position="77"/>
    </location>
</feature>
<dbReference type="Proteomes" id="UP000637002">
    <property type="component" value="Unassembled WGS sequence"/>
</dbReference>
<comment type="caution">
    <text evidence="5">The sequence shown here is derived from an EMBL/GenBank/DDBJ whole genome shotgun (WGS) entry which is preliminary data.</text>
</comment>
<dbReference type="AlphaFoldDB" id="A0A916TWJ9"/>
<reference evidence="5" key="2">
    <citation type="submission" date="2020-09" db="EMBL/GenBank/DDBJ databases">
        <authorList>
            <person name="Sun Q."/>
            <person name="Zhou Y."/>
        </authorList>
    </citation>
    <scope>NUCLEOTIDE SEQUENCE</scope>
    <source>
        <strain evidence="5">CGMCC 1.12919</strain>
    </source>
</reference>
<gene>
    <name evidence="5" type="ORF">GCM10010994_01870</name>
</gene>
<evidence type="ECO:0000256" key="1">
    <source>
        <dbReference type="ARBA" id="ARBA00009387"/>
    </source>
</evidence>
<proteinExistence type="inferred from homology"/>
<comment type="similarity">
    <text evidence="1">Belongs to the virb1 family.</text>
</comment>
<evidence type="ECO:0000259" key="4">
    <source>
        <dbReference type="Pfam" id="PF01464"/>
    </source>
</evidence>
<evidence type="ECO:0000256" key="3">
    <source>
        <dbReference type="SAM" id="SignalP"/>
    </source>
</evidence>
<dbReference type="Pfam" id="PF01464">
    <property type="entry name" value="SLT"/>
    <property type="match status" value="1"/>
</dbReference>
<dbReference type="Gene3D" id="1.10.530.10">
    <property type="match status" value="1"/>
</dbReference>
<feature type="region of interest" description="Disordered" evidence="2">
    <location>
        <begin position="90"/>
        <end position="143"/>
    </location>
</feature>
<protein>
    <recommendedName>
        <fullName evidence="4">Transglycosylase SLT domain-containing protein</fullName>
    </recommendedName>
</protein>
<feature type="chain" id="PRO_5037732569" description="Transglycosylase SLT domain-containing protein" evidence="3">
    <location>
        <begin position="19"/>
        <end position="352"/>
    </location>
</feature>
<reference evidence="5" key="1">
    <citation type="journal article" date="2014" name="Int. J. Syst. Evol. Microbiol.">
        <title>Complete genome sequence of Corynebacterium casei LMG S-19264T (=DSM 44701T), isolated from a smear-ripened cheese.</title>
        <authorList>
            <consortium name="US DOE Joint Genome Institute (JGI-PGF)"/>
            <person name="Walter F."/>
            <person name="Albersmeier A."/>
            <person name="Kalinowski J."/>
            <person name="Ruckert C."/>
        </authorList>
    </citation>
    <scope>NUCLEOTIDE SEQUENCE</scope>
    <source>
        <strain evidence="5">CGMCC 1.12919</strain>
    </source>
</reference>
<keyword evidence="3" id="KW-0732">Signal</keyword>
<name>A0A916TWJ9_9HYPH</name>